<dbReference type="Gene3D" id="1.10.357.10">
    <property type="entry name" value="Tetracycline Repressor, domain 2"/>
    <property type="match status" value="1"/>
</dbReference>
<keyword evidence="5" id="KW-1185">Reference proteome</keyword>
<dbReference type="Proteomes" id="UP000019225">
    <property type="component" value="Chromosome"/>
</dbReference>
<dbReference type="GO" id="GO:0003700">
    <property type="term" value="F:DNA-binding transcription factor activity"/>
    <property type="evidence" value="ECO:0007669"/>
    <property type="project" value="TreeGrafter"/>
</dbReference>
<dbReference type="PRINTS" id="PR00455">
    <property type="entry name" value="HTHTETR"/>
</dbReference>
<dbReference type="AlphaFoldDB" id="W5WC53"/>
<evidence type="ECO:0000313" key="4">
    <source>
        <dbReference type="EMBL" id="AHH98482.1"/>
    </source>
</evidence>
<evidence type="ECO:0000256" key="2">
    <source>
        <dbReference type="PROSITE-ProRule" id="PRU00335"/>
    </source>
</evidence>
<feature type="domain" description="HTH tetR-type" evidence="3">
    <location>
        <begin position="6"/>
        <end position="66"/>
    </location>
</feature>
<organism evidence="4 5">
    <name type="scientific">Kutzneria albida DSM 43870</name>
    <dbReference type="NCBI Taxonomy" id="1449976"/>
    <lineage>
        <taxon>Bacteria</taxon>
        <taxon>Bacillati</taxon>
        <taxon>Actinomycetota</taxon>
        <taxon>Actinomycetes</taxon>
        <taxon>Pseudonocardiales</taxon>
        <taxon>Pseudonocardiaceae</taxon>
        <taxon>Kutzneria</taxon>
    </lineage>
</organism>
<feature type="DNA-binding region" description="H-T-H motif" evidence="2">
    <location>
        <begin position="29"/>
        <end position="48"/>
    </location>
</feature>
<dbReference type="InterPro" id="IPR023772">
    <property type="entry name" value="DNA-bd_HTH_TetR-type_CS"/>
</dbReference>
<dbReference type="STRING" id="1449976.KALB_5120"/>
<accession>W5WC53</accession>
<dbReference type="PROSITE" id="PS50977">
    <property type="entry name" value="HTH_TETR_2"/>
    <property type="match status" value="1"/>
</dbReference>
<dbReference type="eggNOG" id="COG1309">
    <property type="taxonomic scope" value="Bacteria"/>
</dbReference>
<protein>
    <recommendedName>
        <fullName evidence="3">HTH tetR-type domain-containing protein</fullName>
    </recommendedName>
</protein>
<dbReference type="InterPro" id="IPR001647">
    <property type="entry name" value="HTH_TetR"/>
</dbReference>
<dbReference type="EMBL" id="CP007155">
    <property type="protein sequence ID" value="AHH98482.1"/>
    <property type="molecule type" value="Genomic_DNA"/>
</dbReference>
<dbReference type="OrthoDB" id="3186364at2"/>
<dbReference type="GO" id="GO:0000976">
    <property type="term" value="F:transcription cis-regulatory region binding"/>
    <property type="evidence" value="ECO:0007669"/>
    <property type="project" value="TreeGrafter"/>
</dbReference>
<dbReference type="KEGG" id="kal:KALB_5120"/>
<evidence type="ECO:0000256" key="1">
    <source>
        <dbReference type="ARBA" id="ARBA00023125"/>
    </source>
</evidence>
<gene>
    <name evidence="4" type="ORF">KALB_5120</name>
</gene>
<dbReference type="RefSeq" id="WP_025358491.1">
    <property type="nucleotide sequence ID" value="NZ_CP007155.1"/>
</dbReference>
<dbReference type="SUPFAM" id="SSF46689">
    <property type="entry name" value="Homeodomain-like"/>
    <property type="match status" value="1"/>
</dbReference>
<dbReference type="PANTHER" id="PTHR30055">
    <property type="entry name" value="HTH-TYPE TRANSCRIPTIONAL REGULATOR RUTR"/>
    <property type="match status" value="1"/>
</dbReference>
<dbReference type="PANTHER" id="PTHR30055:SF146">
    <property type="entry name" value="HTH-TYPE TRANSCRIPTIONAL DUAL REGULATOR CECR"/>
    <property type="match status" value="1"/>
</dbReference>
<keyword evidence="1 2" id="KW-0238">DNA-binding</keyword>
<dbReference type="HOGENOM" id="CLU_083278_1_1_11"/>
<dbReference type="Pfam" id="PF00440">
    <property type="entry name" value="TetR_N"/>
    <property type="match status" value="1"/>
</dbReference>
<evidence type="ECO:0000313" key="5">
    <source>
        <dbReference type="Proteomes" id="UP000019225"/>
    </source>
</evidence>
<dbReference type="InterPro" id="IPR009057">
    <property type="entry name" value="Homeodomain-like_sf"/>
</dbReference>
<dbReference type="PATRIC" id="fig|1449976.3.peg.5141"/>
<dbReference type="PROSITE" id="PS01081">
    <property type="entry name" value="HTH_TETR_1"/>
    <property type="match status" value="1"/>
</dbReference>
<sequence>MAERRSDTRQRIQQVALELFTEQGYDKTSLREIAERLEVTKAALYYHFKSKEDIVTALIEDMRGDVTEVVEWASDLPRTPEHRAEIVRHIPTVLTRSMPLLRFAQVNETALRDHPHGADLGQLMWQLLMLLSDEDADAEHQLRSVLAMAALMIGMVPLPIITAPAPERMGAAVKVALELVTGQIQSA</sequence>
<reference evidence="4 5" key="1">
    <citation type="journal article" date="2014" name="BMC Genomics">
        <title>Complete genome sequence of producer of the glycopeptide antibiotic Aculeximycin Kutzneria albida DSM 43870T, a representative of minor genus of Pseudonocardiaceae.</title>
        <authorList>
            <person name="Rebets Y."/>
            <person name="Tokovenko B."/>
            <person name="Lushchyk I."/>
            <person name="Ruckert C."/>
            <person name="Zaburannyi N."/>
            <person name="Bechthold A."/>
            <person name="Kalinowski J."/>
            <person name="Luzhetskyy A."/>
        </authorList>
    </citation>
    <scope>NUCLEOTIDE SEQUENCE [LARGE SCALE GENOMIC DNA]</scope>
    <source>
        <strain evidence="4">DSM 43870</strain>
    </source>
</reference>
<proteinExistence type="predicted"/>
<name>W5WC53_9PSEU</name>
<evidence type="ECO:0000259" key="3">
    <source>
        <dbReference type="PROSITE" id="PS50977"/>
    </source>
</evidence>
<dbReference type="InterPro" id="IPR050109">
    <property type="entry name" value="HTH-type_TetR-like_transc_reg"/>
</dbReference>